<evidence type="ECO:0000313" key="9">
    <source>
        <dbReference type="EMBL" id="PNY24783.1"/>
    </source>
</evidence>
<keyword evidence="2 7" id="KW-0812">Transmembrane</keyword>
<feature type="transmembrane region" description="Helical" evidence="7">
    <location>
        <begin position="133"/>
        <end position="152"/>
    </location>
</feature>
<reference evidence="9 10" key="1">
    <citation type="submission" date="2017-08" db="EMBL/GenBank/DDBJ databases">
        <title>Harnessing the power of phylogenomics to disentangle the directionality and signatures of interkingdom host jumping in the parasitic fungal genus Tolypocladium.</title>
        <authorList>
            <person name="Quandt C.A."/>
            <person name="Patterson W."/>
            <person name="Spatafora J.W."/>
        </authorList>
    </citation>
    <scope>NUCLEOTIDE SEQUENCE [LARGE SCALE GENOMIC DNA]</scope>
    <source>
        <strain evidence="9 10">CBS 113982</strain>
    </source>
</reference>
<comment type="caution">
    <text evidence="9">The sequence shown here is derived from an EMBL/GenBank/DDBJ whole genome shotgun (WGS) entry which is preliminary data.</text>
</comment>
<gene>
    <name evidence="9" type="ORF">TCAP_05284</name>
</gene>
<feature type="region of interest" description="Disordered" evidence="6">
    <location>
        <begin position="215"/>
        <end position="242"/>
    </location>
</feature>
<dbReference type="STRING" id="45235.A0A2K3QBB1"/>
<feature type="domain" description="Rhodopsin" evidence="8">
    <location>
        <begin position="15"/>
        <end position="189"/>
    </location>
</feature>
<keyword evidence="4 7" id="KW-0472">Membrane</keyword>
<feature type="transmembrane region" description="Helical" evidence="7">
    <location>
        <begin position="98"/>
        <end position="121"/>
    </location>
</feature>
<evidence type="ECO:0000313" key="10">
    <source>
        <dbReference type="Proteomes" id="UP000236621"/>
    </source>
</evidence>
<evidence type="ECO:0000256" key="7">
    <source>
        <dbReference type="SAM" id="Phobius"/>
    </source>
</evidence>
<evidence type="ECO:0000256" key="2">
    <source>
        <dbReference type="ARBA" id="ARBA00022692"/>
    </source>
</evidence>
<organism evidence="9 10">
    <name type="scientific">Tolypocladium capitatum</name>
    <dbReference type="NCBI Taxonomy" id="45235"/>
    <lineage>
        <taxon>Eukaryota</taxon>
        <taxon>Fungi</taxon>
        <taxon>Dikarya</taxon>
        <taxon>Ascomycota</taxon>
        <taxon>Pezizomycotina</taxon>
        <taxon>Sordariomycetes</taxon>
        <taxon>Hypocreomycetidae</taxon>
        <taxon>Hypocreales</taxon>
        <taxon>Ophiocordycipitaceae</taxon>
        <taxon>Tolypocladium</taxon>
    </lineage>
</organism>
<sequence length="296" mass="33614">MTDAEINDRVYGSKITFAIEESMVMTQFLCKICMCLLYFKLTSGLNRQVQVKILMGYVVLGWLVTEIFFFGIWCRPFVDYFRVFDDNDPQCETSQKHLVMSYVFNISSDVLMLAVPVPLLLSSQLPWKQKAAMTGVFSFGVFVIISATLSRYYCFAHPESILWIFWYVREASTVVIVANVPHLYALLRKAFDPGAFGDLVKRTTKRTRYMKQAPTRVELNQGQQSDGRTRSENDRSESTENFAPGQALPLQIWQLNEYSVDGNDASEIQMDEAEVHSTWRGALGTKSTVVGSTSSC</sequence>
<dbReference type="Pfam" id="PF20684">
    <property type="entry name" value="Fung_rhodopsin"/>
    <property type="match status" value="1"/>
</dbReference>
<evidence type="ECO:0000256" key="3">
    <source>
        <dbReference type="ARBA" id="ARBA00022989"/>
    </source>
</evidence>
<keyword evidence="3 7" id="KW-1133">Transmembrane helix</keyword>
<comment type="subcellular location">
    <subcellularLocation>
        <location evidence="1">Membrane</location>
        <topology evidence="1">Multi-pass membrane protein</topology>
    </subcellularLocation>
</comment>
<evidence type="ECO:0000259" key="8">
    <source>
        <dbReference type="Pfam" id="PF20684"/>
    </source>
</evidence>
<feature type="transmembrane region" description="Helical" evidence="7">
    <location>
        <begin position="53"/>
        <end position="78"/>
    </location>
</feature>
<feature type="compositionally biased region" description="Basic and acidic residues" evidence="6">
    <location>
        <begin position="227"/>
        <end position="238"/>
    </location>
</feature>
<feature type="transmembrane region" description="Helical" evidence="7">
    <location>
        <begin position="164"/>
        <end position="187"/>
    </location>
</feature>
<dbReference type="PANTHER" id="PTHR33048">
    <property type="entry name" value="PTH11-LIKE INTEGRAL MEMBRANE PROTEIN (AFU_ORTHOLOGUE AFUA_5G11245)"/>
    <property type="match status" value="1"/>
</dbReference>
<dbReference type="PANTHER" id="PTHR33048:SF30">
    <property type="entry name" value="FAMILY DECARBOXYLASE, PUTATIVE (AFU_ORTHOLOGUE AFUA_7G00920)-RELATED"/>
    <property type="match status" value="1"/>
</dbReference>
<evidence type="ECO:0000256" key="1">
    <source>
        <dbReference type="ARBA" id="ARBA00004141"/>
    </source>
</evidence>
<evidence type="ECO:0000256" key="5">
    <source>
        <dbReference type="ARBA" id="ARBA00038359"/>
    </source>
</evidence>
<accession>A0A2K3QBB1</accession>
<dbReference type="InterPro" id="IPR049326">
    <property type="entry name" value="Rhodopsin_dom_fungi"/>
</dbReference>
<evidence type="ECO:0000256" key="4">
    <source>
        <dbReference type="ARBA" id="ARBA00023136"/>
    </source>
</evidence>
<dbReference type="Proteomes" id="UP000236621">
    <property type="component" value="Unassembled WGS sequence"/>
</dbReference>
<comment type="similarity">
    <text evidence="5">Belongs to the SAT4 family.</text>
</comment>
<dbReference type="OrthoDB" id="3903189at2759"/>
<dbReference type="AlphaFoldDB" id="A0A2K3QBB1"/>
<proteinExistence type="inferred from homology"/>
<dbReference type="GO" id="GO:0016020">
    <property type="term" value="C:membrane"/>
    <property type="evidence" value="ECO:0007669"/>
    <property type="project" value="UniProtKB-SubCell"/>
</dbReference>
<evidence type="ECO:0000256" key="6">
    <source>
        <dbReference type="SAM" id="MobiDB-lite"/>
    </source>
</evidence>
<name>A0A2K3QBB1_9HYPO</name>
<dbReference type="InterPro" id="IPR052337">
    <property type="entry name" value="SAT4-like"/>
</dbReference>
<keyword evidence="10" id="KW-1185">Reference proteome</keyword>
<protein>
    <recommendedName>
        <fullName evidence="8">Rhodopsin domain-containing protein</fullName>
    </recommendedName>
</protein>
<dbReference type="EMBL" id="NRSZ01000845">
    <property type="protein sequence ID" value="PNY24783.1"/>
    <property type="molecule type" value="Genomic_DNA"/>
</dbReference>